<dbReference type="EMBL" id="CP001157">
    <property type="protein sequence ID" value="ACO80161.1"/>
    <property type="molecule type" value="Genomic_DNA"/>
</dbReference>
<dbReference type="EnsemblBacteria" id="ACO80161">
    <property type="protein sequence ID" value="ACO80161"/>
    <property type="gene ID" value="Avin_40250"/>
</dbReference>
<organism evidence="1 2">
    <name type="scientific">Azotobacter vinelandii (strain DJ / ATCC BAA-1303)</name>
    <dbReference type="NCBI Taxonomy" id="322710"/>
    <lineage>
        <taxon>Bacteria</taxon>
        <taxon>Pseudomonadati</taxon>
        <taxon>Pseudomonadota</taxon>
        <taxon>Gammaproteobacteria</taxon>
        <taxon>Pseudomonadales</taxon>
        <taxon>Pseudomonadaceae</taxon>
        <taxon>Azotobacter</taxon>
    </lineage>
</organism>
<gene>
    <name evidence="1" type="ordered locus">Avin_40250</name>
</gene>
<name>C1DE53_AZOVD</name>
<evidence type="ECO:0000313" key="2">
    <source>
        <dbReference type="Proteomes" id="UP000002424"/>
    </source>
</evidence>
<sequence length="76" mass="7926">MAPCVVAGLGEGVPFPALAPSRTRPGLAPFAAATRLAEAGVDRSMVGTDRPSHPAAAPRSGRCIFRTLQVRALWFP</sequence>
<accession>C1DE53</accession>
<protein>
    <submittedName>
        <fullName evidence="1">Uncharacterized protein</fullName>
    </submittedName>
</protein>
<reference evidence="1 2" key="1">
    <citation type="journal article" date="2009" name="J. Bacteriol.">
        <title>Genome sequence of Azotobacter vinelandii, an obligate aerobe specialized to support diverse anaerobic metabolic processes.</title>
        <authorList>
            <person name="Setubal J.C."/>
            <person name="dos Santos P."/>
            <person name="Goldman B.S."/>
            <person name="Ertesvag H."/>
            <person name="Espin G."/>
            <person name="Rubio L.M."/>
            <person name="Valla S."/>
            <person name="Almeida N.F."/>
            <person name="Balasubramanian D."/>
            <person name="Cromes L."/>
            <person name="Curatti L."/>
            <person name="Du Z."/>
            <person name="Godsy E."/>
            <person name="Goodner B."/>
            <person name="Hellner-Burris K."/>
            <person name="Hernandez J.A."/>
            <person name="Houmiel K."/>
            <person name="Imperial J."/>
            <person name="Kennedy C."/>
            <person name="Larson T.J."/>
            <person name="Latreille P."/>
            <person name="Ligon L.S."/>
            <person name="Lu J."/>
            <person name="Maerk M."/>
            <person name="Miller N.M."/>
            <person name="Norton S."/>
            <person name="O'Carroll I.P."/>
            <person name="Paulsen I."/>
            <person name="Raulfs E.C."/>
            <person name="Roemer R."/>
            <person name="Rosser J."/>
            <person name="Segura D."/>
            <person name="Slater S."/>
            <person name="Stricklin S.L."/>
            <person name="Studholme D.J."/>
            <person name="Sun J."/>
            <person name="Viana C.J."/>
            <person name="Wallin E."/>
            <person name="Wang B."/>
            <person name="Wheeler C."/>
            <person name="Zhu H."/>
            <person name="Dean D.R."/>
            <person name="Dixon R."/>
            <person name="Wood D."/>
        </authorList>
    </citation>
    <scope>NUCLEOTIDE SEQUENCE [LARGE SCALE GENOMIC DNA]</scope>
    <source>
        <strain evidence="2">DJ / ATCC BAA-1303</strain>
    </source>
</reference>
<dbReference type="STRING" id="322710.Avin_40250"/>
<dbReference type="HOGENOM" id="CLU_2646701_0_0_6"/>
<dbReference type="KEGG" id="avn:Avin_40250"/>
<dbReference type="Proteomes" id="UP000002424">
    <property type="component" value="Chromosome"/>
</dbReference>
<keyword evidence="2" id="KW-1185">Reference proteome</keyword>
<evidence type="ECO:0000313" key="1">
    <source>
        <dbReference type="EMBL" id="ACO80161.1"/>
    </source>
</evidence>
<dbReference type="AlphaFoldDB" id="C1DE53"/>
<proteinExistence type="predicted"/>